<reference evidence="2" key="1">
    <citation type="submission" date="2021-02" db="EMBL/GenBank/DDBJ databases">
        <title>Fulvivirga sp. S481 isolated from sea water.</title>
        <authorList>
            <person name="Bae S.S."/>
            <person name="Baek K."/>
        </authorList>
    </citation>
    <scope>NUCLEOTIDE SEQUENCE</scope>
    <source>
        <strain evidence="2">S481</strain>
    </source>
</reference>
<evidence type="ECO:0000313" key="3">
    <source>
        <dbReference type="Proteomes" id="UP000662783"/>
    </source>
</evidence>
<keyword evidence="1" id="KW-0732">Signal</keyword>
<dbReference type="KEGG" id="fuv:JR347_01300"/>
<dbReference type="Proteomes" id="UP000662783">
    <property type="component" value="Chromosome"/>
</dbReference>
<dbReference type="AlphaFoldDB" id="A0A974WFW4"/>
<evidence type="ECO:0000256" key="1">
    <source>
        <dbReference type="SAM" id="SignalP"/>
    </source>
</evidence>
<name>A0A974WFW4_9BACT</name>
<feature type="chain" id="PRO_5037570429" description="YtxH domain-containing protein" evidence="1">
    <location>
        <begin position="23"/>
        <end position="59"/>
    </location>
</feature>
<organism evidence="2 3">
    <name type="scientific">Fulvivirga lutea</name>
    <dbReference type="NCBI Taxonomy" id="2810512"/>
    <lineage>
        <taxon>Bacteria</taxon>
        <taxon>Pseudomonadati</taxon>
        <taxon>Bacteroidota</taxon>
        <taxon>Cytophagia</taxon>
        <taxon>Cytophagales</taxon>
        <taxon>Fulvivirgaceae</taxon>
        <taxon>Fulvivirga</taxon>
    </lineage>
</organism>
<keyword evidence="3" id="KW-1185">Reference proteome</keyword>
<evidence type="ECO:0008006" key="4">
    <source>
        <dbReference type="Google" id="ProtNLM"/>
    </source>
</evidence>
<proteinExistence type="predicted"/>
<gene>
    <name evidence="2" type="ORF">JR347_01300</name>
</gene>
<evidence type="ECO:0000313" key="2">
    <source>
        <dbReference type="EMBL" id="QSE97754.1"/>
    </source>
</evidence>
<dbReference type="RefSeq" id="WP_205722263.1">
    <property type="nucleotide sequence ID" value="NZ_CP070608.1"/>
</dbReference>
<dbReference type="EMBL" id="CP070608">
    <property type="protein sequence ID" value="QSE97754.1"/>
    <property type="molecule type" value="Genomic_DNA"/>
</dbReference>
<feature type="signal peptide" evidence="1">
    <location>
        <begin position="1"/>
        <end position="22"/>
    </location>
</feature>
<accession>A0A974WFW4</accession>
<protein>
    <recommendedName>
        <fullName evidence="4">YtxH domain-containing protein</fullName>
    </recommendedName>
</protein>
<sequence length="59" mass="6301">MKTGKKLALLFGLATGAAVAFMAFGKTGKKVRSSVVKKASELDNKGKTDLYDESDVNYT</sequence>